<sequence length="283" mass="31267">MPSSSASALGRLLSIHPTKPNPSNDTPRYTEANSPRSIGSGSSGGILRRRQLADRRSEYGPQNDICDVARTRPGNRDCLVRVYLGSRRQGAIRRSEWFFSLRNLRLRLNQMEEMGMANEEVLAAQVAGALATMHWKARVDGRGVEFVLGSVPPGMARLKPLTAAELEGLEPGSDTEALVQKRAAVCLWLLDFDQCGNMSMDDKGVERAVEAFCENDPYYPRPVVGGGDGDGKDARLWKGFCARYLEISDRILSGTALPRLMLESIEAHYREEARLKSAEAEVR</sequence>
<dbReference type="PANTHER" id="PTHR40780">
    <property type="entry name" value="DUF3669 DOMAIN-CONTAINING PROTEIN"/>
    <property type="match status" value="1"/>
</dbReference>
<dbReference type="Proteomes" id="UP001175001">
    <property type="component" value="Unassembled WGS sequence"/>
</dbReference>
<feature type="domain" description="DUF3669" evidence="2">
    <location>
        <begin position="187"/>
        <end position="253"/>
    </location>
</feature>
<name>A0AA39XTV1_9PEZI</name>
<accession>A0AA39XTV1</accession>
<evidence type="ECO:0000313" key="3">
    <source>
        <dbReference type="EMBL" id="KAK0640126.1"/>
    </source>
</evidence>
<evidence type="ECO:0000256" key="1">
    <source>
        <dbReference type="SAM" id="MobiDB-lite"/>
    </source>
</evidence>
<reference evidence="3" key="1">
    <citation type="submission" date="2023-06" db="EMBL/GenBank/DDBJ databases">
        <title>Multi-omics analyses reveal the molecular pathogenesis toolkit of Lasiodiplodia hormozganensis, a cross-kingdom pathogen.</title>
        <authorList>
            <person name="Felix C."/>
            <person name="Meneses R."/>
            <person name="Goncalves M.F.M."/>
            <person name="Tilleman L."/>
            <person name="Duarte A.S."/>
            <person name="Jorrin-Novo J.V."/>
            <person name="Van De Peer Y."/>
            <person name="Deforce D."/>
            <person name="Van Nieuwerburgh F."/>
            <person name="Esteves A.C."/>
            <person name="Alves A."/>
        </authorList>
    </citation>
    <scope>NUCLEOTIDE SEQUENCE</scope>
    <source>
        <strain evidence="3">CBS 339.90</strain>
    </source>
</reference>
<dbReference type="InterPro" id="IPR022137">
    <property type="entry name" value="Znf_prot_DUF3669"/>
</dbReference>
<feature type="compositionally biased region" description="Polar residues" evidence="1">
    <location>
        <begin position="21"/>
        <end position="35"/>
    </location>
</feature>
<proteinExistence type="predicted"/>
<organism evidence="3 4">
    <name type="scientific">Lasiodiplodia hormozganensis</name>
    <dbReference type="NCBI Taxonomy" id="869390"/>
    <lineage>
        <taxon>Eukaryota</taxon>
        <taxon>Fungi</taxon>
        <taxon>Dikarya</taxon>
        <taxon>Ascomycota</taxon>
        <taxon>Pezizomycotina</taxon>
        <taxon>Dothideomycetes</taxon>
        <taxon>Dothideomycetes incertae sedis</taxon>
        <taxon>Botryosphaeriales</taxon>
        <taxon>Botryosphaeriaceae</taxon>
        <taxon>Lasiodiplodia</taxon>
    </lineage>
</organism>
<gene>
    <name evidence="3" type="ORF">DIS24_g9674</name>
</gene>
<dbReference type="EMBL" id="JAUJDW010000089">
    <property type="protein sequence ID" value="KAK0640126.1"/>
    <property type="molecule type" value="Genomic_DNA"/>
</dbReference>
<protein>
    <recommendedName>
        <fullName evidence="2">DUF3669 domain-containing protein</fullName>
    </recommendedName>
</protein>
<evidence type="ECO:0000259" key="2">
    <source>
        <dbReference type="Pfam" id="PF12417"/>
    </source>
</evidence>
<feature type="region of interest" description="Disordered" evidence="1">
    <location>
        <begin position="1"/>
        <end position="47"/>
    </location>
</feature>
<feature type="compositionally biased region" description="Low complexity" evidence="1">
    <location>
        <begin position="1"/>
        <end position="14"/>
    </location>
</feature>
<dbReference type="PANTHER" id="PTHR40780:SF2">
    <property type="entry name" value="DUF3669 DOMAIN-CONTAINING PROTEIN"/>
    <property type="match status" value="1"/>
</dbReference>
<evidence type="ECO:0000313" key="4">
    <source>
        <dbReference type="Proteomes" id="UP001175001"/>
    </source>
</evidence>
<keyword evidence="4" id="KW-1185">Reference proteome</keyword>
<comment type="caution">
    <text evidence="3">The sequence shown here is derived from an EMBL/GenBank/DDBJ whole genome shotgun (WGS) entry which is preliminary data.</text>
</comment>
<dbReference type="Pfam" id="PF12417">
    <property type="entry name" value="DUF3669"/>
    <property type="match status" value="1"/>
</dbReference>
<dbReference type="AlphaFoldDB" id="A0AA39XTV1"/>